<accession>A0ABU6SS85</accession>
<organism evidence="2 3">
    <name type="scientific">Stylosanthes scabra</name>
    <dbReference type="NCBI Taxonomy" id="79078"/>
    <lineage>
        <taxon>Eukaryota</taxon>
        <taxon>Viridiplantae</taxon>
        <taxon>Streptophyta</taxon>
        <taxon>Embryophyta</taxon>
        <taxon>Tracheophyta</taxon>
        <taxon>Spermatophyta</taxon>
        <taxon>Magnoliopsida</taxon>
        <taxon>eudicotyledons</taxon>
        <taxon>Gunneridae</taxon>
        <taxon>Pentapetalae</taxon>
        <taxon>rosids</taxon>
        <taxon>fabids</taxon>
        <taxon>Fabales</taxon>
        <taxon>Fabaceae</taxon>
        <taxon>Papilionoideae</taxon>
        <taxon>50 kb inversion clade</taxon>
        <taxon>dalbergioids sensu lato</taxon>
        <taxon>Dalbergieae</taxon>
        <taxon>Pterocarpus clade</taxon>
        <taxon>Stylosanthes</taxon>
    </lineage>
</organism>
<evidence type="ECO:0000256" key="1">
    <source>
        <dbReference type="SAM" id="MobiDB-lite"/>
    </source>
</evidence>
<dbReference type="EMBL" id="JASCZI010061643">
    <property type="protein sequence ID" value="MED6139200.1"/>
    <property type="molecule type" value="Genomic_DNA"/>
</dbReference>
<feature type="region of interest" description="Disordered" evidence="1">
    <location>
        <begin position="166"/>
        <end position="196"/>
    </location>
</feature>
<keyword evidence="3" id="KW-1185">Reference proteome</keyword>
<dbReference type="PANTHER" id="PTHR47481">
    <property type="match status" value="1"/>
</dbReference>
<protein>
    <submittedName>
        <fullName evidence="2">Uncharacterized protein</fullName>
    </submittedName>
</protein>
<evidence type="ECO:0000313" key="2">
    <source>
        <dbReference type="EMBL" id="MED6139200.1"/>
    </source>
</evidence>
<feature type="compositionally biased region" description="Low complexity" evidence="1">
    <location>
        <begin position="170"/>
        <end position="188"/>
    </location>
</feature>
<evidence type="ECO:0000313" key="3">
    <source>
        <dbReference type="Proteomes" id="UP001341840"/>
    </source>
</evidence>
<proteinExistence type="predicted"/>
<reference evidence="2 3" key="1">
    <citation type="journal article" date="2023" name="Plants (Basel)">
        <title>Bridging the Gap: Combining Genomics and Transcriptomics Approaches to Understand Stylosanthes scabra, an Orphan Legume from the Brazilian Caatinga.</title>
        <authorList>
            <person name="Ferreira-Neto J.R.C."/>
            <person name="da Silva M.D."/>
            <person name="Binneck E."/>
            <person name="de Melo N.F."/>
            <person name="da Silva R.H."/>
            <person name="de Melo A.L.T.M."/>
            <person name="Pandolfi V."/>
            <person name="Bustamante F.O."/>
            <person name="Brasileiro-Vidal A.C."/>
            <person name="Benko-Iseppon A.M."/>
        </authorList>
    </citation>
    <scope>NUCLEOTIDE SEQUENCE [LARGE SCALE GENOMIC DNA]</scope>
    <source>
        <tissue evidence="2">Leaves</tissue>
    </source>
</reference>
<gene>
    <name evidence="2" type="ORF">PIB30_081639</name>
</gene>
<sequence length="213" mass="24527">MEISYSDSTTKKFYPLADKLYEDNYITWKHLTLFSVESLGMEDHLDSSKMSPRFFEDQAKKTTTKNEEYKTWKQQDLTLTTWLVASLETTRSYSHYLASIGYEVQDYDHLHAIIDGLFEDYAMYIHDIVTRMGSIRVPEAESNLLAFEDMIGRFKNPTLTIPVAHLAQTNSNNRGNSRGRYRGGQNSNRGGGRFNYNTPRPQCQLCGRTGHVV</sequence>
<dbReference type="Proteomes" id="UP001341840">
    <property type="component" value="Unassembled WGS sequence"/>
</dbReference>
<name>A0ABU6SS85_9FABA</name>
<comment type="caution">
    <text evidence="2">The sequence shown here is derived from an EMBL/GenBank/DDBJ whole genome shotgun (WGS) entry which is preliminary data.</text>
</comment>
<dbReference type="PANTHER" id="PTHR47481:SF31">
    <property type="entry name" value="OS01G0873500 PROTEIN"/>
    <property type="match status" value="1"/>
</dbReference>